<dbReference type="PROSITE" id="PS50086">
    <property type="entry name" value="TBC_RABGAP"/>
    <property type="match status" value="1"/>
</dbReference>
<feature type="coiled-coil region" evidence="1">
    <location>
        <begin position="360"/>
        <end position="387"/>
    </location>
</feature>
<evidence type="ECO:0000256" key="1">
    <source>
        <dbReference type="SAM" id="Coils"/>
    </source>
</evidence>
<feature type="non-terminal residue" evidence="3">
    <location>
        <position position="571"/>
    </location>
</feature>
<dbReference type="Pfam" id="PF23436">
    <property type="entry name" value="RabGap-TBC_2"/>
    <property type="match status" value="1"/>
</dbReference>
<dbReference type="SMART" id="SM00164">
    <property type="entry name" value="TBC"/>
    <property type="match status" value="1"/>
</dbReference>
<keyword evidence="1" id="KW-0175">Coiled coil</keyword>
<sequence length="571" mass="65388">MELTRFLDTSKRAEWLESWFGQQEQLLEPEQQASWDVWKRYLSDSSLVDEPLLWQAPIPAQLRAFVWCDILYNRKIKSLHTSISIYDIARVSTPQYDWDSLVEESASLPSSIDDNILQNIVRRQDELTTTQVRDLTAIVKAYAILDSDVGYTPALIYLAMPLVTLLPLPYSFEVLIHFMYKANARAMFVQHMPLLRRILHVYSVHASTLYPELYQYLHNSTVIPETYASVWFMSLFSNSCHDGKLPPMDCLYSIWDAVLIGGLHASLSLAIGILGANSDILTTVNAEREGRAISAYLRNQWWMVYMPADGTTKDLGKRILQSAYKHRLIPLNPQSVDINSNLHEPRAVYSGRIHHLHQDNQALLDSIRRLNSDLEAITNDHADLEHSLVEAKYDLAQKTDDGVELEEETKALKEAIESMPAQVEELWQSRISEAETRRQDFIHNQIETKQSVAEMQQEIEQLQQKVADSIQEKEALHRKLNEMRRMLTSGGLTTRGLTLDHPFRASNKTATGQSRRILGNLPPHFTHVNRFHHIQDRAKAVFEVHLLVVLVMVYLQGTIGRMLKVACAEAL</sequence>
<dbReference type="Gene3D" id="1.10.287.1490">
    <property type="match status" value="1"/>
</dbReference>
<dbReference type="AlphaFoldDB" id="A0A261XVN5"/>
<dbReference type="GO" id="GO:0005096">
    <property type="term" value="F:GTPase activator activity"/>
    <property type="evidence" value="ECO:0007669"/>
    <property type="project" value="TreeGrafter"/>
</dbReference>
<evidence type="ECO:0000313" key="4">
    <source>
        <dbReference type="Proteomes" id="UP000242875"/>
    </source>
</evidence>
<dbReference type="InterPro" id="IPR050302">
    <property type="entry name" value="Rab_GAP_TBC_domain"/>
</dbReference>
<dbReference type="Gene3D" id="1.10.472.80">
    <property type="entry name" value="Ypt/Rab-GAP domain of gyp1p, domain 3"/>
    <property type="match status" value="1"/>
</dbReference>
<gene>
    <name evidence="3" type="ORF">BZG36_04851</name>
</gene>
<dbReference type="PANTHER" id="PTHR47219">
    <property type="entry name" value="RAB GTPASE-ACTIVATING PROTEIN 1-LIKE"/>
    <property type="match status" value="1"/>
</dbReference>
<organism evidence="3 4">
    <name type="scientific">Bifiguratus adelaidae</name>
    <dbReference type="NCBI Taxonomy" id="1938954"/>
    <lineage>
        <taxon>Eukaryota</taxon>
        <taxon>Fungi</taxon>
        <taxon>Fungi incertae sedis</taxon>
        <taxon>Mucoromycota</taxon>
        <taxon>Mucoromycotina</taxon>
        <taxon>Endogonomycetes</taxon>
        <taxon>Endogonales</taxon>
        <taxon>Endogonales incertae sedis</taxon>
        <taxon>Bifiguratus</taxon>
    </lineage>
</organism>
<dbReference type="GO" id="GO:0031267">
    <property type="term" value="F:small GTPase binding"/>
    <property type="evidence" value="ECO:0007669"/>
    <property type="project" value="TreeGrafter"/>
</dbReference>
<dbReference type="PANTHER" id="PTHR47219:SF9">
    <property type="entry name" value="GTPASE ACTIVATING PROTEIN AND CENTROSOME-ASSOCIATED, ISOFORM B"/>
    <property type="match status" value="1"/>
</dbReference>
<evidence type="ECO:0000259" key="2">
    <source>
        <dbReference type="PROSITE" id="PS50086"/>
    </source>
</evidence>
<comment type="caution">
    <text evidence="3">The sequence shown here is derived from an EMBL/GenBank/DDBJ whole genome shotgun (WGS) entry which is preliminary data.</text>
</comment>
<reference evidence="3 4" key="1">
    <citation type="journal article" date="2017" name="Mycologia">
        <title>Bifiguratus adelaidae, gen. et sp. nov., a new member of Mucoromycotina in endophytic and soil-dwelling habitats.</title>
        <authorList>
            <person name="Torres-Cruz T.J."/>
            <person name="Billingsley Tobias T.L."/>
            <person name="Almatruk M."/>
            <person name="Hesse C."/>
            <person name="Kuske C.R."/>
            <person name="Desiro A."/>
            <person name="Benucci G.M."/>
            <person name="Bonito G."/>
            <person name="Stajich J.E."/>
            <person name="Dunlap C."/>
            <person name="Arnold A.E."/>
            <person name="Porras-Alfaro A."/>
        </authorList>
    </citation>
    <scope>NUCLEOTIDE SEQUENCE [LARGE SCALE GENOMIC DNA]</scope>
    <source>
        <strain evidence="3 4">AZ0501</strain>
    </source>
</reference>
<dbReference type="EMBL" id="MVBO01000155">
    <property type="protein sequence ID" value="OZJ02401.1"/>
    <property type="molecule type" value="Genomic_DNA"/>
</dbReference>
<dbReference type="Proteomes" id="UP000242875">
    <property type="component" value="Unassembled WGS sequence"/>
</dbReference>
<dbReference type="InterPro" id="IPR000195">
    <property type="entry name" value="Rab-GAP-TBC_dom"/>
</dbReference>
<name>A0A261XVN5_9FUNG</name>
<dbReference type="SUPFAM" id="SSF47923">
    <property type="entry name" value="Ypt/Rab-GAP domain of gyp1p"/>
    <property type="match status" value="2"/>
</dbReference>
<feature type="coiled-coil region" evidence="1">
    <location>
        <begin position="445"/>
        <end position="486"/>
    </location>
</feature>
<proteinExistence type="predicted"/>
<dbReference type="OrthoDB" id="294251at2759"/>
<protein>
    <recommendedName>
        <fullName evidence="2">Rab-GAP TBC domain-containing protein</fullName>
    </recommendedName>
</protein>
<accession>A0A261XVN5</accession>
<dbReference type="InterPro" id="IPR035969">
    <property type="entry name" value="Rab-GAP_TBC_sf"/>
</dbReference>
<feature type="domain" description="Rab-GAP TBC" evidence="2">
    <location>
        <begin position="57"/>
        <end position="262"/>
    </location>
</feature>
<keyword evidence="4" id="KW-1185">Reference proteome</keyword>
<evidence type="ECO:0000313" key="3">
    <source>
        <dbReference type="EMBL" id="OZJ02401.1"/>
    </source>
</evidence>